<evidence type="ECO:0000313" key="14">
    <source>
        <dbReference type="Proteomes" id="UP000471216"/>
    </source>
</evidence>
<dbReference type="Proteomes" id="UP000461276">
    <property type="component" value="Unassembled WGS sequence"/>
</dbReference>
<evidence type="ECO:0000313" key="1">
    <source>
        <dbReference type="EMBL" id="MRY85499.1"/>
    </source>
</evidence>
<dbReference type="Proteomes" id="UP000450599">
    <property type="component" value="Unassembled WGS sequence"/>
</dbReference>
<name>A0A1Y4I8B4_PARDI</name>
<dbReference type="Proteomes" id="UP000195950">
    <property type="component" value="Unassembled WGS sequence"/>
</dbReference>
<dbReference type="Proteomes" id="UP000471216">
    <property type="component" value="Unassembled WGS sequence"/>
</dbReference>
<evidence type="ECO:0000313" key="13">
    <source>
        <dbReference type="Proteomes" id="UP000461276"/>
    </source>
</evidence>
<gene>
    <name evidence="7" type="ORF">B5F32_15165</name>
    <name evidence="3" type="ORF">GKD54_15635</name>
    <name evidence="1" type="ORF">GKD58_14740</name>
    <name evidence="4" type="ORF">GKD66_15305</name>
    <name evidence="2" type="ORF">GKD67_18690</name>
    <name evidence="5" type="ORF">GKD68_16655</name>
    <name evidence="6" type="ORF">GKD70_18065</name>
</gene>
<dbReference type="AlphaFoldDB" id="A0A1Y4I8B4"/>
<dbReference type="EMBL" id="WKMC01000012">
    <property type="protein sequence ID" value="MRZ51568.1"/>
    <property type="molecule type" value="Genomic_DNA"/>
</dbReference>
<reference evidence="8" key="1">
    <citation type="submission" date="2017-04" db="EMBL/GenBank/DDBJ databases">
        <title>Function of individual gut microbiota members based on whole genome sequencing of pure cultures obtained from chicken caecum.</title>
        <authorList>
            <person name="Medvecky M."/>
            <person name="Cejkova D."/>
            <person name="Polansky O."/>
            <person name="Karasova D."/>
            <person name="Kubasova T."/>
            <person name="Cizek A."/>
            <person name="Rychlik I."/>
        </authorList>
    </citation>
    <scope>NUCLEOTIDE SEQUENCE [LARGE SCALE GENOMIC DNA]</scope>
    <source>
        <strain evidence="8">An199</strain>
    </source>
</reference>
<evidence type="ECO:0000313" key="6">
    <source>
        <dbReference type="EMBL" id="MSB75170.1"/>
    </source>
</evidence>
<evidence type="ECO:0000313" key="4">
    <source>
        <dbReference type="EMBL" id="MRZ51568.1"/>
    </source>
</evidence>
<accession>A0A1Y4I8B4</accession>
<dbReference type="EMBL" id="WKMW01000015">
    <property type="protein sequence ID" value="MRY85499.1"/>
    <property type="molecule type" value="Genomic_DNA"/>
</dbReference>
<sequence length="86" mass="9975">MSRRTLSIVIFIFRSIIYVKSNMPSCAAKSYDRSYLNCRSITRDSISLIYGNNFILSMFNKVNPWTSTIKTTGDSIFHEILIFNNH</sequence>
<evidence type="ECO:0000313" key="5">
    <source>
        <dbReference type="EMBL" id="MRZ56340.1"/>
    </source>
</evidence>
<evidence type="ECO:0000313" key="3">
    <source>
        <dbReference type="EMBL" id="MRZ07612.1"/>
    </source>
</evidence>
<evidence type="ECO:0000313" key="10">
    <source>
        <dbReference type="Proteomes" id="UP000441358"/>
    </source>
</evidence>
<evidence type="ECO:0000313" key="9">
    <source>
        <dbReference type="Proteomes" id="UP000432516"/>
    </source>
</evidence>
<comment type="caution">
    <text evidence="7">The sequence shown here is derived from an EMBL/GenBank/DDBJ whole genome shotgun (WGS) entry which is preliminary data.</text>
</comment>
<proteinExistence type="predicted"/>
<evidence type="ECO:0000313" key="11">
    <source>
        <dbReference type="Proteomes" id="UP000441609"/>
    </source>
</evidence>
<dbReference type="EMBL" id="WKMO01000019">
    <property type="protein sequence ID" value="MSB75170.1"/>
    <property type="molecule type" value="Genomic_DNA"/>
</dbReference>
<dbReference type="EMBL" id="WKNE01000015">
    <property type="protein sequence ID" value="MRZ56340.1"/>
    <property type="molecule type" value="Genomic_DNA"/>
</dbReference>
<evidence type="ECO:0000313" key="7">
    <source>
        <dbReference type="EMBL" id="OUP16525.1"/>
    </source>
</evidence>
<reference evidence="7" key="2">
    <citation type="journal article" date="2018" name="BMC Genomics">
        <title>Whole genome sequencing and function prediction of 133 gut anaerobes isolated from chicken caecum in pure cultures.</title>
        <authorList>
            <person name="Medvecky M."/>
            <person name="Cejkova D."/>
            <person name="Polansky O."/>
            <person name="Karasova D."/>
            <person name="Kubasova T."/>
            <person name="Cizek A."/>
            <person name="Rychlik I."/>
        </authorList>
    </citation>
    <scope>NUCLEOTIDE SEQUENCE</scope>
    <source>
        <strain evidence="7">An199</strain>
    </source>
</reference>
<dbReference type="Proteomes" id="UP000432516">
    <property type="component" value="Unassembled WGS sequence"/>
</dbReference>
<evidence type="ECO:0000313" key="8">
    <source>
        <dbReference type="Proteomes" id="UP000195950"/>
    </source>
</evidence>
<dbReference type="Proteomes" id="UP000441358">
    <property type="component" value="Unassembled WGS sequence"/>
</dbReference>
<evidence type="ECO:0000313" key="2">
    <source>
        <dbReference type="EMBL" id="MRY95222.1"/>
    </source>
</evidence>
<evidence type="ECO:0000313" key="12">
    <source>
        <dbReference type="Proteomes" id="UP000450599"/>
    </source>
</evidence>
<dbReference type="EMBL" id="NFJX01000015">
    <property type="protein sequence ID" value="OUP16525.1"/>
    <property type="molecule type" value="Genomic_DNA"/>
</dbReference>
<protein>
    <submittedName>
        <fullName evidence="7">Uncharacterized protein</fullName>
    </submittedName>
</protein>
<dbReference type="Proteomes" id="UP000441609">
    <property type="component" value="Unassembled WGS sequence"/>
</dbReference>
<dbReference type="EMBL" id="WKMX01000015">
    <property type="protein sequence ID" value="MRZ07612.1"/>
    <property type="molecule type" value="Genomic_DNA"/>
</dbReference>
<reference evidence="9 10" key="3">
    <citation type="journal article" date="2019" name="Nat. Med.">
        <title>A library of human gut bacterial isolates paired with longitudinal multiomics data enables mechanistic microbiome research.</title>
        <authorList>
            <person name="Poyet M."/>
            <person name="Groussin M."/>
            <person name="Gibbons S.M."/>
            <person name="Avila-Pacheco J."/>
            <person name="Jiang X."/>
            <person name="Kearney S.M."/>
            <person name="Perrotta A.R."/>
            <person name="Berdy B."/>
            <person name="Zhao S."/>
            <person name="Lieberman T.D."/>
            <person name="Swanson P.K."/>
            <person name="Smith M."/>
            <person name="Roesemann S."/>
            <person name="Alexander J.E."/>
            <person name="Rich S.A."/>
            <person name="Livny J."/>
            <person name="Vlamakis H."/>
            <person name="Clish C."/>
            <person name="Bullock K."/>
            <person name="Deik A."/>
            <person name="Scott J."/>
            <person name="Pierce K.A."/>
            <person name="Xavier R.J."/>
            <person name="Alm E.J."/>
        </authorList>
    </citation>
    <scope>NUCLEOTIDE SEQUENCE [LARGE SCALE GENOMIC DNA]</scope>
    <source>
        <strain evidence="3 14">BIOML-A10</strain>
        <strain evidence="1 12">BIOML-A11</strain>
        <strain evidence="5 9">BIOML-A2</strain>
        <strain evidence="6 11">BIOML-A20</strain>
        <strain evidence="4 10">BIOML-A32</strain>
        <strain evidence="2 13">BIOML-A9</strain>
    </source>
</reference>
<organism evidence="7 8">
    <name type="scientific">Parabacteroides distasonis</name>
    <dbReference type="NCBI Taxonomy" id="823"/>
    <lineage>
        <taxon>Bacteria</taxon>
        <taxon>Pseudomonadati</taxon>
        <taxon>Bacteroidota</taxon>
        <taxon>Bacteroidia</taxon>
        <taxon>Bacteroidales</taxon>
        <taxon>Tannerellaceae</taxon>
        <taxon>Parabacteroides</taxon>
    </lineage>
</organism>
<dbReference type="EMBL" id="WKMY01000017">
    <property type="protein sequence ID" value="MRY95222.1"/>
    <property type="molecule type" value="Genomic_DNA"/>
</dbReference>